<reference evidence="2" key="1">
    <citation type="submission" date="2020-04" db="EMBL/GenBank/DDBJ databases">
        <authorList>
            <person name="Zhang T."/>
        </authorList>
    </citation>
    <scope>NUCLEOTIDE SEQUENCE</scope>
    <source>
        <strain evidence="2">HKST-UBA12</strain>
    </source>
</reference>
<dbReference type="GO" id="GO:0051301">
    <property type="term" value="P:cell division"/>
    <property type="evidence" value="ECO:0007669"/>
    <property type="project" value="InterPro"/>
</dbReference>
<name>A0A955KZP0_9BACT</name>
<dbReference type="InterPro" id="IPR050696">
    <property type="entry name" value="FtsA/MreB"/>
</dbReference>
<dbReference type="Proteomes" id="UP000760819">
    <property type="component" value="Unassembled WGS sequence"/>
</dbReference>
<dbReference type="InterPro" id="IPR043129">
    <property type="entry name" value="ATPase_NBD"/>
</dbReference>
<evidence type="ECO:0000313" key="2">
    <source>
        <dbReference type="EMBL" id="MCA9379293.1"/>
    </source>
</evidence>
<dbReference type="EMBL" id="JAGQLI010000132">
    <property type="protein sequence ID" value="MCA9379293.1"/>
    <property type="molecule type" value="Genomic_DNA"/>
</dbReference>
<proteinExistence type="predicted"/>
<dbReference type="Pfam" id="PF14450">
    <property type="entry name" value="FtsA"/>
    <property type="match status" value="1"/>
</dbReference>
<sequence>MFGRKPKTDPKAQKTQLALDVGTEFIKTVLFRTTDDGKVEVLGYDRTPQKPNAMRGALIINLQNVIDVVDASIGTAVAAAEEIVKGPIALPREAVMGIAGELVKGVVIVVNVERDNPSHKITAGEVDDIIKKIKKQAFAGAKEEIAADTGIKTDQIQEIATVVNSVYIDGLKVDSPLGFKGKDLVYRVFSTFAPKIHVESIREVAESLGLKTERIVVEPYALAMGIEHAREERFSGIFIDVGGGTTDIALVENGTIAGTKMFAFGGRVFTKRLETELKLDYLAAEAKKLDYSDQKLTSAESAEVSKLFKKDMPVWLDGVELALSEFDDITEFPPNIYLCGGGALLPEIYESLLAHPWLQVLPFQKFPKIKFLFPNQISDVVDLTRKATNSLDVTPLALSRMALD</sequence>
<evidence type="ECO:0000313" key="3">
    <source>
        <dbReference type="Proteomes" id="UP000760819"/>
    </source>
</evidence>
<organism evidence="2 3">
    <name type="scientific">Candidatus Dojkabacteria bacterium</name>
    <dbReference type="NCBI Taxonomy" id="2099670"/>
    <lineage>
        <taxon>Bacteria</taxon>
        <taxon>Candidatus Dojkabacteria</taxon>
    </lineage>
</organism>
<dbReference type="InterPro" id="IPR003494">
    <property type="entry name" value="SHS2_FtsA"/>
</dbReference>
<protein>
    <submittedName>
        <fullName evidence="2">Pilus assembly protein PilM</fullName>
    </submittedName>
</protein>
<reference evidence="2" key="2">
    <citation type="journal article" date="2021" name="Microbiome">
        <title>Successional dynamics and alternative stable states in a saline activated sludge microbial community over 9 years.</title>
        <authorList>
            <person name="Wang Y."/>
            <person name="Ye J."/>
            <person name="Ju F."/>
            <person name="Liu L."/>
            <person name="Boyd J.A."/>
            <person name="Deng Y."/>
            <person name="Parks D.H."/>
            <person name="Jiang X."/>
            <person name="Yin X."/>
            <person name="Woodcroft B.J."/>
            <person name="Tyson G.W."/>
            <person name="Hugenholtz P."/>
            <person name="Polz M.F."/>
            <person name="Zhang T."/>
        </authorList>
    </citation>
    <scope>NUCLEOTIDE SEQUENCE</scope>
    <source>
        <strain evidence="2">HKST-UBA12</strain>
    </source>
</reference>
<evidence type="ECO:0000259" key="1">
    <source>
        <dbReference type="SMART" id="SM00842"/>
    </source>
</evidence>
<dbReference type="PANTHER" id="PTHR32432">
    <property type="entry name" value="CELL DIVISION PROTEIN FTSA-RELATED"/>
    <property type="match status" value="1"/>
</dbReference>
<dbReference type="SMART" id="SM00842">
    <property type="entry name" value="FtsA"/>
    <property type="match status" value="1"/>
</dbReference>
<feature type="domain" description="SHS2" evidence="1">
    <location>
        <begin position="16"/>
        <end position="226"/>
    </location>
</feature>
<dbReference type="Gene3D" id="3.30.420.40">
    <property type="match status" value="2"/>
</dbReference>
<gene>
    <name evidence="2" type="primary">pilM</name>
    <name evidence="2" type="ORF">KC640_02595</name>
</gene>
<dbReference type="Gene3D" id="3.30.1490.300">
    <property type="match status" value="1"/>
</dbReference>
<dbReference type="AlphaFoldDB" id="A0A955KZP0"/>
<accession>A0A955KZP0</accession>
<comment type="caution">
    <text evidence="2">The sequence shown here is derived from an EMBL/GenBank/DDBJ whole genome shotgun (WGS) entry which is preliminary data.</text>
</comment>
<dbReference type="SUPFAM" id="SSF53067">
    <property type="entry name" value="Actin-like ATPase domain"/>
    <property type="match status" value="2"/>
</dbReference>